<dbReference type="eggNOG" id="arCOG02545">
    <property type="taxonomic scope" value="Archaea"/>
</dbReference>
<gene>
    <name evidence="3" type="ORF">C474_03040</name>
</gene>
<name>M0DEI1_HALPD</name>
<evidence type="ECO:0000256" key="1">
    <source>
        <dbReference type="SAM" id="MobiDB-lite"/>
    </source>
</evidence>
<dbReference type="Pfam" id="PF05048">
    <property type="entry name" value="NosD"/>
    <property type="match status" value="1"/>
</dbReference>
<dbReference type="SUPFAM" id="SSF51126">
    <property type="entry name" value="Pectin lyase-like"/>
    <property type="match status" value="1"/>
</dbReference>
<protein>
    <submittedName>
        <fullName evidence="3">Periplasmic copper-binding protein</fullName>
    </submittedName>
</protein>
<dbReference type="InParanoid" id="M0DEI1"/>
<dbReference type="RefSeq" id="WP_008383813.1">
    <property type="nucleotide sequence ID" value="NZ_AOIV01000006.1"/>
</dbReference>
<proteinExistence type="predicted"/>
<sequence length="167" mass="17409">MASRRVPDDGRITEPGEYVLTGDRGIRGASPPSDAMIRIVSDGVTLDGRGHAVVGNGISDTTAIAADGESVLSDVVVENVAVEAWEVGLSLQSVDRATIRGVEATGNSYGLLLEGVAAPRLTNCAIRENLVGVSVDAASPPASAFDPRRDNDVSNNRLADVHREDDC</sequence>
<evidence type="ECO:0000313" key="3">
    <source>
        <dbReference type="EMBL" id="ELZ33901.1"/>
    </source>
</evidence>
<dbReference type="EMBL" id="AOIV01000006">
    <property type="protein sequence ID" value="ELZ33901.1"/>
    <property type="molecule type" value="Genomic_DNA"/>
</dbReference>
<dbReference type="OrthoDB" id="308249at2157"/>
<dbReference type="Proteomes" id="UP000011513">
    <property type="component" value="Unassembled WGS sequence"/>
</dbReference>
<keyword evidence="4" id="KW-1185">Reference proteome</keyword>
<comment type="caution">
    <text evidence="3">The sequence shown here is derived from an EMBL/GenBank/DDBJ whole genome shotgun (WGS) entry which is preliminary data.</text>
</comment>
<organism evidence="3 4">
    <name type="scientific">Halogeometricum pallidum JCM 14848</name>
    <dbReference type="NCBI Taxonomy" id="1227487"/>
    <lineage>
        <taxon>Archaea</taxon>
        <taxon>Methanobacteriati</taxon>
        <taxon>Methanobacteriota</taxon>
        <taxon>Stenosarchaea group</taxon>
        <taxon>Halobacteria</taxon>
        <taxon>Halobacteriales</taxon>
        <taxon>Haloferacaceae</taxon>
        <taxon>Halogeometricum</taxon>
    </lineage>
</organism>
<reference evidence="3 4" key="1">
    <citation type="journal article" date="2014" name="PLoS Genet.">
        <title>Phylogenetically driven sequencing of extremely halophilic archaea reveals strategies for static and dynamic osmo-response.</title>
        <authorList>
            <person name="Becker E.A."/>
            <person name="Seitzer P.M."/>
            <person name="Tritt A."/>
            <person name="Larsen D."/>
            <person name="Krusor M."/>
            <person name="Yao A.I."/>
            <person name="Wu D."/>
            <person name="Madern D."/>
            <person name="Eisen J.A."/>
            <person name="Darling A.E."/>
            <person name="Facciotti M.T."/>
        </authorList>
    </citation>
    <scope>NUCLEOTIDE SEQUENCE [LARGE SCALE GENOMIC DNA]</scope>
    <source>
        <strain evidence="3 4">JCM 14848</strain>
    </source>
</reference>
<dbReference type="InterPro" id="IPR012334">
    <property type="entry name" value="Pectin_lyas_fold"/>
</dbReference>
<dbReference type="InterPro" id="IPR007742">
    <property type="entry name" value="NosD_dom"/>
</dbReference>
<dbReference type="Gene3D" id="2.160.20.10">
    <property type="entry name" value="Single-stranded right-handed beta-helix, Pectin lyase-like"/>
    <property type="match status" value="1"/>
</dbReference>
<dbReference type="AlphaFoldDB" id="M0DEI1"/>
<accession>M0DEI1</accession>
<feature type="domain" description="Periplasmic copper-binding protein NosD beta helix" evidence="2">
    <location>
        <begin position="41"/>
        <end position="144"/>
    </location>
</feature>
<evidence type="ECO:0000259" key="2">
    <source>
        <dbReference type="Pfam" id="PF05048"/>
    </source>
</evidence>
<evidence type="ECO:0000313" key="4">
    <source>
        <dbReference type="Proteomes" id="UP000011513"/>
    </source>
</evidence>
<feature type="region of interest" description="Disordered" evidence="1">
    <location>
        <begin position="140"/>
        <end position="167"/>
    </location>
</feature>
<dbReference type="InterPro" id="IPR011050">
    <property type="entry name" value="Pectin_lyase_fold/virulence"/>
</dbReference>